<dbReference type="EMBL" id="CP000950">
    <property type="protein sequence ID" value="ACA70133.1"/>
    <property type="molecule type" value="Genomic_DNA"/>
</dbReference>
<dbReference type="AlphaFoldDB" id="A0A0H3B736"/>
<name>A0A0H3B736_YERPY</name>
<sequence length="60" mass="6932">MWGDHLYTEGGIFFPVVEIDMPQEFAGSARAIGCPIGYLPSLRLQTLWLFSRYLPRDSRR</sequence>
<protein>
    <submittedName>
        <fullName evidence="1">Uncharacterized protein</fullName>
    </submittedName>
</protein>
<evidence type="ECO:0000313" key="1">
    <source>
        <dbReference type="EMBL" id="ACA70133.1"/>
    </source>
</evidence>
<dbReference type="KEGG" id="ypy:YPK_3868"/>
<organism evidence="1">
    <name type="scientific">Yersinia pseudotuberculosis serotype O:3 (strain YPIII)</name>
    <dbReference type="NCBI Taxonomy" id="502800"/>
    <lineage>
        <taxon>Bacteria</taxon>
        <taxon>Pseudomonadati</taxon>
        <taxon>Pseudomonadota</taxon>
        <taxon>Gammaproteobacteria</taxon>
        <taxon>Enterobacterales</taxon>
        <taxon>Yersiniaceae</taxon>
        <taxon>Yersinia</taxon>
    </lineage>
</organism>
<gene>
    <name evidence="1" type="ordered locus">YPK_3868</name>
</gene>
<proteinExistence type="predicted"/>
<reference evidence="1" key="1">
    <citation type="submission" date="2008-02" db="EMBL/GenBank/DDBJ databases">
        <title>Complete sequence of Yersinia pseudotuberculosis YPIII.</title>
        <authorList>
            <consortium name="US DOE Joint Genome Institute"/>
            <person name="Challacombe J.F."/>
            <person name="Bruce D."/>
            <person name="Detter J.C."/>
            <person name="Green L."/>
            <person name="Land M."/>
            <person name="Munk C."/>
            <person name="Lindler L.E."/>
            <person name="Nikolich M.P."/>
            <person name="Brettin T."/>
        </authorList>
    </citation>
    <scope>NUCLEOTIDE SEQUENCE</scope>
    <source>
        <strain evidence="1">YPIII</strain>
    </source>
</reference>
<accession>A0A0H3B736</accession>